<dbReference type="SMART" id="SM00454">
    <property type="entry name" value="SAM"/>
    <property type="match status" value="2"/>
</dbReference>
<name>A0A9Q0YLH2_HOLLE</name>
<dbReference type="PRINTS" id="PR01415">
    <property type="entry name" value="ANKYRIN"/>
</dbReference>
<proteinExistence type="predicted"/>
<feature type="repeat" description="ANK" evidence="3">
    <location>
        <begin position="49"/>
        <end position="81"/>
    </location>
</feature>
<feature type="region of interest" description="Disordered" evidence="4">
    <location>
        <begin position="1217"/>
        <end position="1237"/>
    </location>
</feature>
<dbReference type="PROSITE" id="PS50297">
    <property type="entry name" value="ANK_REP_REGION"/>
    <property type="match status" value="5"/>
</dbReference>
<feature type="compositionally biased region" description="Basic and acidic residues" evidence="4">
    <location>
        <begin position="830"/>
        <end position="850"/>
    </location>
</feature>
<dbReference type="InterPro" id="IPR036770">
    <property type="entry name" value="Ankyrin_rpt-contain_sf"/>
</dbReference>
<dbReference type="OrthoDB" id="10039052at2759"/>
<keyword evidence="2 3" id="KW-0040">ANK repeat</keyword>
<evidence type="ECO:0000256" key="4">
    <source>
        <dbReference type="SAM" id="MobiDB-lite"/>
    </source>
</evidence>
<dbReference type="SUPFAM" id="SSF48403">
    <property type="entry name" value="Ankyrin repeat"/>
    <property type="match status" value="1"/>
</dbReference>
<dbReference type="SMART" id="SM00462">
    <property type="entry name" value="PTB"/>
    <property type="match status" value="1"/>
</dbReference>
<feature type="region of interest" description="Disordered" evidence="4">
    <location>
        <begin position="814"/>
        <end position="899"/>
    </location>
</feature>
<feature type="compositionally biased region" description="Basic residues" evidence="4">
    <location>
        <begin position="525"/>
        <end position="534"/>
    </location>
</feature>
<feature type="repeat" description="ANK" evidence="3">
    <location>
        <begin position="216"/>
        <end position="248"/>
    </location>
</feature>
<feature type="repeat" description="ANK" evidence="3">
    <location>
        <begin position="118"/>
        <end position="150"/>
    </location>
</feature>
<sequence>MGKENELLEAARVGNVNVIERLLANKQKNVLSQALSFRRSVSANCQDGSGYTPLHHAVLNGHREAVQCLLKYEASPIVPDNRGNTPLHLAAWTGNGGILKALLVPGISGSQVNEQNNDLDSHLHFASQYGHTEVVEVLLENGANPDVLNKKDESPLDLASQYGRLEVVDVLLKKDPSLLNKIPKDRSLLHMAARNGHHLIVRKLLDYGCDINKMLKNGTALHEAALFGKVEVVRTLLESEPKIDVYAKDNLGETALQKVQGHTSKIARDISGLIRAFARGEPLPQTSSPVVSVLSQSSSDGDDTEPPSVYDNLPSKSNSTLPLVNRKTRENNRSYEPVSFNSGRRAPLSNRENYVNIKFGESSSPPPKRENYVNMKFGEKSRTPPKKPARVSIGHLLEQLNENGLTENSNQSDPSFTNSTSMYELRQTRTPSTSLQLTAVSQSHLAVPASPSHHILSTSKDPLVVPEEDDFDVGDYASLRQDALIKPDQQETDVRSSLDSQSTGADPDSLYEELAQASASQDKRPRGKSRRKKASAPIASMDSDPEGDIEVYELLSEAVTGDQKEVPRRSSSSSSSSVPTKSSKPSIVLKPVPAPRRNISPNVTPLSPKYSEAVSPNRSTPSEDLPQFTKREENPEIPSHPPPSPHTAMLGVQARFSQHKCPDSSVGDDSQWCSCDELPGDCSTSVSSLSPDNLPPPLHHFTFQSIAEESGMTSSSSEEKPSVNSRLKMDNSPLYASVNGRVSSSQPLPKAQSSTTVNSAISKPVPSQRTNIPNKCGDLNSKENENNSAHDNGKSDNSNANESNVSVLTVEQVEKFNALPSSPTKRVLRMKSEDSRTDSSSESDVLRPDDADPFAGLLKGSNQRARGITMQERPLKIDEKNMGTDSKDGNGKSEDHGTLDETSEWAQIESIMASFGAGLVRESVYMRDYEMNFQKMFEGTDKPQTVADWLDRLGIGQYLYTLIANGFDNLNFLGGGLMEDQDLQEIGIQDESHRKLLLEAAKCLPKMKSIGDGDDHVPVPSSISEWLRSLVLSDYIQNFTEKGKTTMEKIRGLWEVELENVLEVHMLGHRKRILQSLGDWRRSIHSLQSSGSAQALSDLTSTTSPGLTSRSALDLTLDLESPHLAAIDNSGRGHSSSLDIDLFKDYSKDVTSPQRSKPAPGRGTNGKAWTLPERSRRHQYDRNMSLSKQTRNHTHSQESLPEEIYTHERCSSNALSIPQSGKKTHEMGTQVTPGIDQNIPDIIKTDLNEKRGLTRQNSAHISTQTTDELSDNSSLDVIANTKQNSSLQQWMHRPEDLVKGCCNYTASYLGSTIVKDLQGTESTREACVKLRRSASHVQKVPSITLSISYAGVKFIDTKSKIVITEHEICNISCVAQDEEDMKTFAYITRDEAYDRLYCHVFTVKTLDLATEIILTLGQAFEIAYQLLVKTHPPPVSPLSSPDTEDTKL</sequence>
<feature type="compositionally biased region" description="Polar residues" evidence="4">
    <location>
        <begin position="740"/>
        <end position="773"/>
    </location>
</feature>
<evidence type="ECO:0000259" key="6">
    <source>
        <dbReference type="PROSITE" id="PS50105"/>
    </source>
</evidence>
<evidence type="ECO:0000313" key="7">
    <source>
        <dbReference type="EMBL" id="KAJ8023621.1"/>
    </source>
</evidence>
<dbReference type="InterPro" id="IPR013761">
    <property type="entry name" value="SAM/pointed_sf"/>
</dbReference>
<organism evidence="7 8">
    <name type="scientific">Holothuria leucospilota</name>
    <name type="common">Black long sea cucumber</name>
    <name type="synonym">Mertensiothuria leucospilota</name>
    <dbReference type="NCBI Taxonomy" id="206669"/>
    <lineage>
        <taxon>Eukaryota</taxon>
        <taxon>Metazoa</taxon>
        <taxon>Echinodermata</taxon>
        <taxon>Eleutherozoa</taxon>
        <taxon>Echinozoa</taxon>
        <taxon>Holothuroidea</taxon>
        <taxon>Aspidochirotacea</taxon>
        <taxon>Aspidochirotida</taxon>
        <taxon>Holothuriidae</taxon>
        <taxon>Holothuria</taxon>
    </lineage>
</organism>
<dbReference type="SUPFAM" id="SSF47769">
    <property type="entry name" value="SAM/Pointed domain"/>
    <property type="match status" value="2"/>
</dbReference>
<gene>
    <name evidence="7" type="ORF">HOLleu_36111</name>
</gene>
<feature type="region of interest" description="Disordered" evidence="4">
    <location>
        <begin position="1149"/>
        <end position="1178"/>
    </location>
</feature>
<dbReference type="InterPro" id="IPR001660">
    <property type="entry name" value="SAM"/>
</dbReference>
<feature type="compositionally biased region" description="Low complexity" evidence="4">
    <location>
        <begin position="708"/>
        <end position="726"/>
    </location>
</feature>
<feature type="region of interest" description="Disordered" evidence="4">
    <location>
        <begin position="283"/>
        <end position="346"/>
    </location>
</feature>
<dbReference type="InterPro" id="IPR033635">
    <property type="entry name" value="ANKS1/Caskin"/>
</dbReference>
<feature type="compositionally biased region" description="Polar residues" evidence="4">
    <location>
        <begin position="1217"/>
        <end position="1232"/>
    </location>
</feature>
<dbReference type="PROSITE" id="PS50088">
    <property type="entry name" value="ANK_REPEAT"/>
    <property type="match status" value="5"/>
</dbReference>
<dbReference type="PROSITE" id="PS50105">
    <property type="entry name" value="SAM_DOMAIN"/>
    <property type="match status" value="2"/>
</dbReference>
<keyword evidence="8" id="KW-1185">Reference proteome</keyword>
<dbReference type="InterPro" id="IPR002110">
    <property type="entry name" value="Ankyrin_rpt"/>
</dbReference>
<evidence type="ECO:0000256" key="3">
    <source>
        <dbReference type="PROSITE-ProRule" id="PRU00023"/>
    </source>
</evidence>
<evidence type="ECO:0000313" key="8">
    <source>
        <dbReference type="Proteomes" id="UP001152320"/>
    </source>
</evidence>
<reference evidence="7" key="1">
    <citation type="submission" date="2021-10" db="EMBL/GenBank/DDBJ databases">
        <title>Tropical sea cucumber genome reveals ecological adaptation and Cuvierian tubules defense mechanism.</title>
        <authorList>
            <person name="Chen T."/>
        </authorList>
    </citation>
    <scope>NUCLEOTIDE SEQUENCE</scope>
    <source>
        <strain evidence="7">Nanhai2018</strain>
        <tissue evidence="7">Muscle</tissue>
    </source>
</reference>
<keyword evidence="1" id="KW-0677">Repeat</keyword>
<dbReference type="Gene3D" id="2.30.29.30">
    <property type="entry name" value="Pleckstrin-homology domain (PH domain)/Phosphotyrosine-binding domain (PTB)"/>
    <property type="match status" value="1"/>
</dbReference>
<accession>A0A9Q0YLH2</accession>
<dbReference type="PANTHER" id="PTHR24174">
    <property type="entry name" value="ANKYRIN REPEAT AND STERILE ALPHA MOTIF DOMAIN-CONTAINING PROTEIN 1"/>
    <property type="match status" value="1"/>
</dbReference>
<feature type="compositionally biased region" description="Basic and acidic residues" evidence="4">
    <location>
        <begin position="485"/>
        <end position="496"/>
    </location>
</feature>
<dbReference type="CDD" id="cd09499">
    <property type="entry name" value="SAM_AIDA1AB-like_repeat1"/>
    <property type="match status" value="1"/>
</dbReference>
<dbReference type="Pfam" id="PF00536">
    <property type="entry name" value="SAM_1"/>
    <property type="match status" value="1"/>
</dbReference>
<dbReference type="SMART" id="SM00248">
    <property type="entry name" value="ANK"/>
    <property type="match status" value="7"/>
</dbReference>
<dbReference type="InterPro" id="IPR011993">
    <property type="entry name" value="PH-like_dom_sf"/>
</dbReference>
<dbReference type="Gene3D" id="1.10.150.50">
    <property type="entry name" value="Transcription Factor, Ets-1"/>
    <property type="match status" value="2"/>
</dbReference>
<feature type="repeat" description="ANK" evidence="3">
    <location>
        <begin position="184"/>
        <end position="216"/>
    </location>
</feature>
<dbReference type="EMBL" id="JAIZAY010000019">
    <property type="protein sequence ID" value="KAJ8023621.1"/>
    <property type="molecule type" value="Genomic_DNA"/>
</dbReference>
<evidence type="ECO:0000259" key="5">
    <source>
        <dbReference type="PROSITE" id="PS01179"/>
    </source>
</evidence>
<dbReference type="Proteomes" id="UP001152320">
    <property type="component" value="Chromosome 19"/>
</dbReference>
<dbReference type="InterPro" id="IPR041880">
    <property type="entry name" value="SAM_ANKS1_repeat1"/>
</dbReference>
<dbReference type="Pfam" id="PF13637">
    <property type="entry name" value="Ank_4"/>
    <property type="match status" value="1"/>
</dbReference>
<feature type="region of interest" description="Disordered" evidence="4">
    <location>
        <begin position="485"/>
        <end position="648"/>
    </location>
</feature>
<feature type="compositionally biased region" description="Basic and acidic residues" evidence="4">
    <location>
        <begin position="873"/>
        <end position="899"/>
    </location>
</feature>
<comment type="caution">
    <text evidence="7">The sequence shown here is derived from an EMBL/GenBank/DDBJ whole genome shotgun (WGS) entry which is preliminary data.</text>
</comment>
<feature type="compositionally biased region" description="Low complexity" evidence="4">
    <location>
        <begin position="283"/>
        <end position="299"/>
    </location>
</feature>
<evidence type="ECO:0000256" key="1">
    <source>
        <dbReference type="ARBA" id="ARBA00022737"/>
    </source>
</evidence>
<feature type="domain" description="PID" evidence="5">
    <location>
        <begin position="1302"/>
        <end position="1433"/>
    </location>
</feature>
<feature type="domain" description="SAM" evidence="6">
    <location>
        <begin position="1018"/>
        <end position="1083"/>
    </location>
</feature>
<dbReference type="SUPFAM" id="SSF50729">
    <property type="entry name" value="PH domain-like"/>
    <property type="match status" value="1"/>
</dbReference>
<feature type="compositionally biased region" description="Low complexity" evidence="4">
    <location>
        <begin position="569"/>
        <end position="586"/>
    </location>
</feature>
<dbReference type="PANTHER" id="PTHR24174:SF1">
    <property type="entry name" value="IP14385P"/>
    <property type="match status" value="1"/>
</dbReference>
<dbReference type="Gene3D" id="1.25.40.20">
    <property type="entry name" value="Ankyrin repeat-containing domain"/>
    <property type="match status" value="2"/>
</dbReference>
<dbReference type="PROSITE" id="PS01179">
    <property type="entry name" value="PID"/>
    <property type="match status" value="1"/>
</dbReference>
<dbReference type="InterPro" id="IPR006020">
    <property type="entry name" value="PTB/PI_dom"/>
</dbReference>
<dbReference type="Pfam" id="PF12796">
    <property type="entry name" value="Ank_2"/>
    <property type="match status" value="2"/>
</dbReference>
<evidence type="ECO:0000256" key="2">
    <source>
        <dbReference type="ARBA" id="ARBA00023043"/>
    </source>
</evidence>
<feature type="domain" description="SAM" evidence="6">
    <location>
        <begin position="941"/>
        <end position="1007"/>
    </location>
</feature>
<dbReference type="Pfam" id="PF07647">
    <property type="entry name" value="SAM_2"/>
    <property type="match status" value="1"/>
</dbReference>
<dbReference type="CDD" id="cd01274">
    <property type="entry name" value="PTB_Anks"/>
    <property type="match status" value="1"/>
</dbReference>
<dbReference type="GO" id="GO:0005829">
    <property type="term" value="C:cytosol"/>
    <property type="evidence" value="ECO:0007669"/>
    <property type="project" value="TreeGrafter"/>
</dbReference>
<feature type="region of interest" description="Disordered" evidence="4">
    <location>
        <begin position="708"/>
        <end position="801"/>
    </location>
</feature>
<protein>
    <submittedName>
        <fullName evidence="7">Ankyrin repeat and sterile alpha motif domain-containing protein 1B</fullName>
    </submittedName>
</protein>
<feature type="repeat" description="ANK" evidence="3">
    <location>
        <begin position="82"/>
        <end position="114"/>
    </location>
</feature>
<feature type="compositionally biased region" description="Polar residues" evidence="4">
    <location>
        <begin position="786"/>
        <end position="801"/>
    </location>
</feature>
<dbReference type="Pfam" id="PF00640">
    <property type="entry name" value="PID"/>
    <property type="match status" value="1"/>
</dbReference>